<protein>
    <submittedName>
        <fullName evidence="2">HNH homing endonuclease</fullName>
    </submittedName>
</protein>
<evidence type="ECO:0000259" key="1">
    <source>
        <dbReference type="Pfam" id="PF13392"/>
    </source>
</evidence>
<dbReference type="Proteomes" id="UP001222071">
    <property type="component" value="Segment"/>
</dbReference>
<evidence type="ECO:0000313" key="2">
    <source>
        <dbReference type="EMBL" id="WEU68275.1"/>
    </source>
</evidence>
<organism evidence="2 3">
    <name type="scientific">Escherichia phage vB_Ec_Tarrare</name>
    <dbReference type="NCBI Taxonomy" id="3032379"/>
    <lineage>
        <taxon>Viruses</taxon>
        <taxon>Duplodnaviria</taxon>
        <taxon>Heunggongvirae</taxon>
        <taxon>Uroviricota</taxon>
        <taxon>Caudoviricetes</taxon>
        <taxon>Autographivirales</taxon>
        <taxon>Autotranscriptaviridae</taxon>
        <taxon>Studiervirinae</taxon>
        <taxon>Rindgevirus</taxon>
        <taxon>Rindgevirus tarrare</taxon>
    </lineage>
</organism>
<name>A0AAF0D4F3_9CAUD</name>
<accession>A0AAF0D4F3</accession>
<dbReference type="GO" id="GO:0004519">
    <property type="term" value="F:endonuclease activity"/>
    <property type="evidence" value="ECO:0007669"/>
    <property type="project" value="UniProtKB-KW"/>
</dbReference>
<keyword evidence="2" id="KW-0378">Hydrolase</keyword>
<keyword evidence="2" id="KW-0255">Endonuclease</keyword>
<dbReference type="Pfam" id="PF13392">
    <property type="entry name" value="HNH_3"/>
    <property type="match status" value="1"/>
</dbReference>
<feature type="domain" description="HNH nuclease" evidence="1">
    <location>
        <begin position="27"/>
        <end position="70"/>
    </location>
</feature>
<gene>
    <name evidence="2" type="ORF">TARRARE_29</name>
</gene>
<dbReference type="Gene3D" id="3.90.75.10">
    <property type="entry name" value="Homing Intron 3 (I-ppo) Encoded Endonuclease, Chain A"/>
    <property type="match status" value="1"/>
</dbReference>
<evidence type="ECO:0000313" key="3">
    <source>
        <dbReference type="Proteomes" id="UP001222071"/>
    </source>
</evidence>
<keyword evidence="2" id="KW-0540">Nuclease</keyword>
<keyword evidence="3" id="KW-1185">Reference proteome</keyword>
<dbReference type="InterPro" id="IPR044930">
    <property type="entry name" value="Homing_endonuclease_His-Me"/>
</dbReference>
<dbReference type="InterPro" id="IPR003615">
    <property type="entry name" value="HNH_nuc"/>
</dbReference>
<proteinExistence type="predicted"/>
<sequence length="133" mass="14725">MTDCILHTGCTTKGGYGLTHLNGKTMLAHRVAYIKAKGAVPDGMVIMHTCDTPLCVNPEHLKAGTQRENRIDCVTKGRANPAKGEKHYGARLTEDIVREIRTSSLTNTELAKVYGIPRRTISDARRGKTWRHI</sequence>
<reference evidence="2" key="1">
    <citation type="submission" date="2023-02" db="EMBL/GenBank/DDBJ databases">
        <authorList>
            <person name="Veilleux F.I."/>
            <person name="Ayyash I.E."/>
            <person name="Page S.T."/>
        </authorList>
    </citation>
    <scope>NUCLEOTIDE SEQUENCE</scope>
</reference>
<dbReference type="InterPro" id="IPR044925">
    <property type="entry name" value="His-Me_finger_sf"/>
</dbReference>
<dbReference type="EMBL" id="OQ507919">
    <property type="protein sequence ID" value="WEU68275.1"/>
    <property type="molecule type" value="Genomic_DNA"/>
</dbReference>
<dbReference type="SUPFAM" id="SSF54060">
    <property type="entry name" value="His-Me finger endonucleases"/>
    <property type="match status" value="1"/>
</dbReference>